<evidence type="ECO:0000313" key="14">
    <source>
        <dbReference type="Proteomes" id="UP000800036"/>
    </source>
</evidence>
<comment type="catalytic activity">
    <reaction evidence="10">
        <text>tRNA(Trp) + L-tryptophan + ATP = L-tryptophyl-tRNA(Trp) + AMP + diphosphate + H(+)</text>
        <dbReference type="Rhea" id="RHEA:24080"/>
        <dbReference type="Rhea" id="RHEA-COMP:9671"/>
        <dbReference type="Rhea" id="RHEA-COMP:9705"/>
        <dbReference type="ChEBI" id="CHEBI:15378"/>
        <dbReference type="ChEBI" id="CHEBI:30616"/>
        <dbReference type="ChEBI" id="CHEBI:33019"/>
        <dbReference type="ChEBI" id="CHEBI:57912"/>
        <dbReference type="ChEBI" id="CHEBI:78442"/>
        <dbReference type="ChEBI" id="CHEBI:78535"/>
        <dbReference type="ChEBI" id="CHEBI:456215"/>
        <dbReference type="EC" id="6.1.1.2"/>
    </reaction>
</comment>
<evidence type="ECO:0000256" key="6">
    <source>
        <dbReference type="ARBA" id="ARBA00022840"/>
    </source>
</evidence>
<dbReference type="PANTHER" id="PTHR43766:SF1">
    <property type="entry name" value="TRYPTOPHAN--TRNA LIGASE, MITOCHONDRIAL"/>
    <property type="match status" value="1"/>
</dbReference>
<dbReference type="GO" id="GO:0005759">
    <property type="term" value="C:mitochondrial matrix"/>
    <property type="evidence" value="ECO:0007669"/>
    <property type="project" value="UniProtKB-SubCell"/>
</dbReference>
<keyword evidence="5 12" id="KW-0547">Nucleotide-binding</keyword>
<dbReference type="InterPro" id="IPR002306">
    <property type="entry name" value="Trp-tRNA-ligase"/>
</dbReference>
<accession>A0A6A5V871</accession>
<dbReference type="GO" id="GO:0004830">
    <property type="term" value="F:tryptophan-tRNA ligase activity"/>
    <property type="evidence" value="ECO:0007669"/>
    <property type="project" value="UniProtKB-EC"/>
</dbReference>
<dbReference type="InterPro" id="IPR014729">
    <property type="entry name" value="Rossmann-like_a/b/a_fold"/>
</dbReference>
<dbReference type="AlphaFoldDB" id="A0A6A5V871"/>
<sequence length="435" mass="48801">MFSRQSRCALRSAQLRRWPCDAAYGRPVSTCVLPRPFPRRLQDVPSNRFHDIAPAKDANKERKGPKILEEPGKTIFSGIQPTGVPHLGNYLGALRQWVKLQDEAGSDDRMLYCVVDLHAVTMPQDPRALIKSTMETYASLIAIGLDPKRSVIFSQQDVLEHTQLMWLLSCHASMGYLGRMTQWKSKSGMADDANPMEASAPNKPALKLGLFSYPVLQAADILLYRTTHVPVGEDQAQHLEFARELANSMNHTYCRATPPSQTPWEGFPLPQTILSPAKRIMSLQDPAKKMSKSDPDPRSRILITDSADVIEKKIRHALTDSIQGVSYDRELRPGVSNLIDIMYYMDESKYTSVEQIVDGMSGANVTMKTMKNQVAKSIVECLAPIRERYFEIMARRPEDVAEEMREGAVVAGRRARSTLDRLKEAMGLRRPDGSS</sequence>
<comment type="similarity">
    <text evidence="2 12">Belongs to the class-I aminoacyl-tRNA synthetase family.</text>
</comment>
<dbReference type="Proteomes" id="UP000800036">
    <property type="component" value="Unassembled WGS sequence"/>
</dbReference>
<evidence type="ECO:0000256" key="2">
    <source>
        <dbReference type="ARBA" id="ARBA00005594"/>
    </source>
</evidence>
<dbReference type="Gene3D" id="1.10.240.10">
    <property type="entry name" value="Tyrosyl-Transfer RNA Synthetase"/>
    <property type="match status" value="1"/>
</dbReference>
<dbReference type="GO" id="GO:0005524">
    <property type="term" value="F:ATP binding"/>
    <property type="evidence" value="ECO:0007669"/>
    <property type="project" value="UniProtKB-KW"/>
</dbReference>
<evidence type="ECO:0000256" key="11">
    <source>
        <dbReference type="ARBA" id="ARBA00069760"/>
    </source>
</evidence>
<evidence type="ECO:0000256" key="8">
    <source>
        <dbReference type="ARBA" id="ARBA00023146"/>
    </source>
</evidence>
<dbReference type="PANTHER" id="PTHR43766">
    <property type="entry name" value="TRYPTOPHAN--TRNA LIGASE, MITOCHONDRIAL"/>
    <property type="match status" value="1"/>
</dbReference>
<protein>
    <recommendedName>
        <fullName evidence="11">Tryptophan--tRNA ligase, mitochondrial</fullName>
        <ecNumber evidence="3">6.1.1.2</ecNumber>
    </recommendedName>
    <alternativeName>
        <fullName evidence="9">Tryptophanyl-tRNA synthetase</fullName>
    </alternativeName>
</protein>
<name>A0A6A5V871_9PLEO</name>
<evidence type="ECO:0000256" key="10">
    <source>
        <dbReference type="ARBA" id="ARBA00049929"/>
    </source>
</evidence>
<evidence type="ECO:0000256" key="1">
    <source>
        <dbReference type="ARBA" id="ARBA00004305"/>
    </source>
</evidence>
<comment type="subcellular location">
    <subcellularLocation>
        <location evidence="1">Mitochondrion matrix</location>
    </subcellularLocation>
</comment>
<dbReference type="HAMAP" id="MF_00140_B">
    <property type="entry name" value="Trp_tRNA_synth_B"/>
    <property type="match status" value="1"/>
</dbReference>
<keyword evidence="6 12" id="KW-0067">ATP-binding</keyword>
<evidence type="ECO:0000256" key="4">
    <source>
        <dbReference type="ARBA" id="ARBA00022598"/>
    </source>
</evidence>
<dbReference type="NCBIfam" id="TIGR00233">
    <property type="entry name" value="trpS"/>
    <property type="match status" value="1"/>
</dbReference>
<dbReference type="PRINTS" id="PR01039">
    <property type="entry name" value="TRNASYNTHTRP"/>
</dbReference>
<dbReference type="FunFam" id="1.10.240.10:FF:000002">
    <property type="entry name" value="Tryptophan--tRNA ligase"/>
    <property type="match status" value="1"/>
</dbReference>
<evidence type="ECO:0000313" key="13">
    <source>
        <dbReference type="EMBL" id="KAF1972232.1"/>
    </source>
</evidence>
<keyword evidence="7 12" id="KW-0648">Protein biosynthesis</keyword>
<proteinExistence type="inferred from homology"/>
<dbReference type="SUPFAM" id="SSF52374">
    <property type="entry name" value="Nucleotidylyl transferase"/>
    <property type="match status" value="1"/>
</dbReference>
<evidence type="ECO:0000256" key="9">
    <source>
        <dbReference type="ARBA" id="ARBA00030268"/>
    </source>
</evidence>
<dbReference type="InterPro" id="IPR001412">
    <property type="entry name" value="aa-tRNA-synth_I_CS"/>
</dbReference>
<keyword evidence="4 12" id="KW-0436">Ligase</keyword>
<evidence type="ECO:0000256" key="12">
    <source>
        <dbReference type="RuleBase" id="RU363036"/>
    </source>
</evidence>
<dbReference type="EMBL" id="ML976688">
    <property type="protein sequence ID" value="KAF1972232.1"/>
    <property type="molecule type" value="Genomic_DNA"/>
</dbReference>
<dbReference type="InterPro" id="IPR050203">
    <property type="entry name" value="Trp-tRNA_synthetase"/>
</dbReference>
<dbReference type="InterPro" id="IPR024109">
    <property type="entry name" value="Trp-tRNA-ligase_bac-type"/>
</dbReference>
<dbReference type="CDD" id="cd00806">
    <property type="entry name" value="TrpRS_core"/>
    <property type="match status" value="1"/>
</dbReference>
<gene>
    <name evidence="13" type="ORF">BU23DRAFT_599733</name>
</gene>
<dbReference type="InterPro" id="IPR002305">
    <property type="entry name" value="aa-tRNA-synth_Ic"/>
</dbReference>
<evidence type="ECO:0000256" key="7">
    <source>
        <dbReference type="ARBA" id="ARBA00022917"/>
    </source>
</evidence>
<keyword evidence="14" id="KW-1185">Reference proteome</keyword>
<dbReference type="EC" id="6.1.1.2" evidence="3"/>
<dbReference type="PROSITE" id="PS00178">
    <property type="entry name" value="AA_TRNA_LIGASE_I"/>
    <property type="match status" value="1"/>
</dbReference>
<reference evidence="13" key="1">
    <citation type="journal article" date="2020" name="Stud. Mycol.">
        <title>101 Dothideomycetes genomes: a test case for predicting lifestyles and emergence of pathogens.</title>
        <authorList>
            <person name="Haridas S."/>
            <person name="Albert R."/>
            <person name="Binder M."/>
            <person name="Bloem J."/>
            <person name="Labutti K."/>
            <person name="Salamov A."/>
            <person name="Andreopoulos B."/>
            <person name="Baker S."/>
            <person name="Barry K."/>
            <person name="Bills G."/>
            <person name="Bluhm B."/>
            <person name="Cannon C."/>
            <person name="Castanera R."/>
            <person name="Culley D."/>
            <person name="Daum C."/>
            <person name="Ezra D."/>
            <person name="Gonzalez J."/>
            <person name="Henrissat B."/>
            <person name="Kuo A."/>
            <person name="Liang C."/>
            <person name="Lipzen A."/>
            <person name="Lutzoni F."/>
            <person name="Magnuson J."/>
            <person name="Mondo S."/>
            <person name="Nolan M."/>
            <person name="Ohm R."/>
            <person name="Pangilinan J."/>
            <person name="Park H.-J."/>
            <person name="Ramirez L."/>
            <person name="Alfaro M."/>
            <person name="Sun H."/>
            <person name="Tritt A."/>
            <person name="Yoshinaga Y."/>
            <person name="Zwiers L.-H."/>
            <person name="Turgeon B."/>
            <person name="Goodwin S."/>
            <person name="Spatafora J."/>
            <person name="Crous P."/>
            <person name="Grigoriev I."/>
        </authorList>
    </citation>
    <scope>NUCLEOTIDE SEQUENCE</scope>
    <source>
        <strain evidence="13">CBS 107.79</strain>
    </source>
</reference>
<keyword evidence="8 12" id="KW-0030">Aminoacyl-tRNA synthetase</keyword>
<organism evidence="13 14">
    <name type="scientific">Bimuria novae-zelandiae CBS 107.79</name>
    <dbReference type="NCBI Taxonomy" id="1447943"/>
    <lineage>
        <taxon>Eukaryota</taxon>
        <taxon>Fungi</taxon>
        <taxon>Dikarya</taxon>
        <taxon>Ascomycota</taxon>
        <taxon>Pezizomycotina</taxon>
        <taxon>Dothideomycetes</taxon>
        <taxon>Pleosporomycetidae</taxon>
        <taxon>Pleosporales</taxon>
        <taxon>Massarineae</taxon>
        <taxon>Didymosphaeriaceae</taxon>
        <taxon>Bimuria</taxon>
    </lineage>
</organism>
<evidence type="ECO:0000256" key="3">
    <source>
        <dbReference type="ARBA" id="ARBA00013161"/>
    </source>
</evidence>
<dbReference type="OrthoDB" id="15808at2759"/>
<dbReference type="Gene3D" id="3.40.50.620">
    <property type="entry name" value="HUPs"/>
    <property type="match status" value="1"/>
</dbReference>
<dbReference type="GO" id="GO:0070183">
    <property type="term" value="P:mitochondrial tryptophanyl-tRNA aminoacylation"/>
    <property type="evidence" value="ECO:0007669"/>
    <property type="project" value="TreeGrafter"/>
</dbReference>
<dbReference type="FunFam" id="3.40.50.620:FF:000082">
    <property type="entry name" value="MSW1p Mitochondrial tryptophanyl-tRNA synthetase"/>
    <property type="match status" value="1"/>
</dbReference>
<dbReference type="Pfam" id="PF00579">
    <property type="entry name" value="tRNA-synt_1b"/>
    <property type="match status" value="1"/>
</dbReference>
<evidence type="ECO:0000256" key="5">
    <source>
        <dbReference type="ARBA" id="ARBA00022741"/>
    </source>
</evidence>